<dbReference type="NCBIfam" id="NF004794">
    <property type="entry name" value="PRK06142.1"/>
    <property type="match status" value="1"/>
</dbReference>
<name>A0ABM4DJ90_HYDVU</name>
<keyword evidence="5 7" id="KW-0413">Isomerase</keyword>
<sequence length="310" mass="34768">MSFQHFCFTGRNVFLKPRVFSIKAKRMLASVANYEYKTLKVSSPSNHILHVELNRPDKRNAMNQQFFLDIRRCFEQIKDDSSARAIILSGSGKLFTSGLDLMSYMPHLMPKTDEDVGRRAFQLRTMVSEMQNSFTAIEKCHQPVIGVVHSGCVGGGIDLICACDIRLCTKDSWFTIKEVDLGLAADLGTLQRLPKVIGNQSLVRELAFTARKMFADEALSCGLVSRLYDDKETMLLHATELAIEIASKSPVAVATTKHQLNYARDHTVEEGLDYILSWNMGLLQTKDLIVAGKASMEKSLPVFENMHSKL</sequence>
<keyword evidence="4" id="KW-0443">Lipid metabolism</keyword>
<keyword evidence="6" id="KW-1185">Reference proteome</keyword>
<keyword evidence="3" id="KW-0276">Fatty acid metabolism</keyword>
<evidence type="ECO:0000256" key="2">
    <source>
        <dbReference type="ARBA" id="ARBA00005254"/>
    </source>
</evidence>
<evidence type="ECO:0000256" key="1">
    <source>
        <dbReference type="ARBA" id="ARBA00005005"/>
    </source>
</evidence>
<dbReference type="Proteomes" id="UP001652625">
    <property type="component" value="Chromosome 14"/>
</dbReference>
<dbReference type="InterPro" id="IPR014748">
    <property type="entry name" value="Enoyl-CoA_hydra_C"/>
</dbReference>
<dbReference type="GeneID" id="100199860"/>
<proteinExistence type="inferred from homology"/>
<dbReference type="GO" id="GO:0016853">
    <property type="term" value="F:isomerase activity"/>
    <property type="evidence" value="ECO:0007669"/>
    <property type="project" value="UniProtKB-KW"/>
</dbReference>
<protein>
    <submittedName>
        <fullName evidence="7">Delta(3,5)-Delta(2,4)-dienoyl-CoA isomerase, mitochondrial isoform X5</fullName>
    </submittedName>
</protein>
<dbReference type="RefSeq" id="XP_065674569.1">
    <property type="nucleotide sequence ID" value="XM_065818497.1"/>
</dbReference>
<gene>
    <name evidence="7" type="primary">LOC100199860</name>
</gene>
<evidence type="ECO:0000256" key="5">
    <source>
        <dbReference type="ARBA" id="ARBA00023235"/>
    </source>
</evidence>
<dbReference type="SUPFAM" id="SSF52096">
    <property type="entry name" value="ClpP/crotonase"/>
    <property type="match status" value="1"/>
</dbReference>
<dbReference type="Pfam" id="PF00378">
    <property type="entry name" value="ECH_1"/>
    <property type="match status" value="1"/>
</dbReference>
<dbReference type="PANTHER" id="PTHR43149">
    <property type="entry name" value="ENOYL-COA HYDRATASE"/>
    <property type="match status" value="1"/>
</dbReference>
<comment type="similarity">
    <text evidence="2">Belongs to the enoyl-CoA hydratase/isomerase family.</text>
</comment>
<comment type="pathway">
    <text evidence="1">Lipid metabolism; fatty acid beta-oxidation.</text>
</comment>
<evidence type="ECO:0000256" key="4">
    <source>
        <dbReference type="ARBA" id="ARBA00023098"/>
    </source>
</evidence>
<evidence type="ECO:0000313" key="6">
    <source>
        <dbReference type="Proteomes" id="UP001652625"/>
    </source>
</evidence>
<dbReference type="CDD" id="cd06558">
    <property type="entry name" value="crotonase-like"/>
    <property type="match status" value="1"/>
</dbReference>
<evidence type="ECO:0000256" key="3">
    <source>
        <dbReference type="ARBA" id="ARBA00022832"/>
    </source>
</evidence>
<accession>A0ABM4DJ90</accession>
<dbReference type="InterPro" id="IPR045002">
    <property type="entry name" value="Ech1-like"/>
</dbReference>
<organism evidence="6 7">
    <name type="scientific">Hydra vulgaris</name>
    <name type="common">Hydra</name>
    <name type="synonym">Hydra attenuata</name>
    <dbReference type="NCBI Taxonomy" id="6087"/>
    <lineage>
        <taxon>Eukaryota</taxon>
        <taxon>Metazoa</taxon>
        <taxon>Cnidaria</taxon>
        <taxon>Hydrozoa</taxon>
        <taxon>Hydroidolina</taxon>
        <taxon>Anthoathecata</taxon>
        <taxon>Aplanulata</taxon>
        <taxon>Hydridae</taxon>
        <taxon>Hydra</taxon>
    </lineage>
</organism>
<dbReference type="Gene3D" id="1.10.12.10">
    <property type="entry name" value="Lyase 2-enoyl-coa Hydratase, Chain A, domain 2"/>
    <property type="match status" value="1"/>
</dbReference>
<evidence type="ECO:0000313" key="7">
    <source>
        <dbReference type="RefSeq" id="XP_065674569.1"/>
    </source>
</evidence>
<reference evidence="7" key="1">
    <citation type="submission" date="2025-08" db="UniProtKB">
        <authorList>
            <consortium name="RefSeq"/>
        </authorList>
    </citation>
    <scope>IDENTIFICATION</scope>
</reference>
<dbReference type="InterPro" id="IPR029045">
    <property type="entry name" value="ClpP/crotonase-like_dom_sf"/>
</dbReference>
<dbReference type="Gene3D" id="3.90.226.10">
    <property type="entry name" value="2-enoyl-CoA Hydratase, Chain A, domain 1"/>
    <property type="match status" value="1"/>
</dbReference>
<dbReference type="PANTHER" id="PTHR43149:SF1">
    <property type="entry name" value="DELTA(3,5)-DELTA(2,4)-DIENOYL-COA ISOMERASE, MITOCHONDRIAL"/>
    <property type="match status" value="1"/>
</dbReference>
<dbReference type="InterPro" id="IPR001753">
    <property type="entry name" value="Enoyl-CoA_hydra/iso"/>
</dbReference>